<evidence type="ECO:0000259" key="4">
    <source>
        <dbReference type="PROSITE" id="PS51186"/>
    </source>
</evidence>
<dbReference type="GO" id="GO:0005737">
    <property type="term" value="C:cytoplasm"/>
    <property type="evidence" value="ECO:0007669"/>
    <property type="project" value="TreeGrafter"/>
</dbReference>
<dbReference type="GO" id="GO:0004059">
    <property type="term" value="F:aralkylamine N-acetyltransferase activity"/>
    <property type="evidence" value="ECO:0007669"/>
    <property type="project" value="TreeGrafter"/>
</dbReference>
<evidence type="ECO:0000313" key="5">
    <source>
        <dbReference type="EMBL" id="KAF2762926.1"/>
    </source>
</evidence>
<evidence type="ECO:0000256" key="1">
    <source>
        <dbReference type="ARBA" id="ARBA00022679"/>
    </source>
</evidence>
<evidence type="ECO:0000256" key="2">
    <source>
        <dbReference type="ARBA" id="ARBA00023315"/>
    </source>
</evidence>
<evidence type="ECO:0000256" key="3">
    <source>
        <dbReference type="SAM" id="MobiDB-lite"/>
    </source>
</evidence>
<keyword evidence="6" id="KW-1185">Reference proteome</keyword>
<dbReference type="RefSeq" id="XP_033605377.1">
    <property type="nucleotide sequence ID" value="XM_033743058.1"/>
</dbReference>
<dbReference type="PANTHER" id="PTHR10908">
    <property type="entry name" value="SEROTONIN N-ACETYLTRANSFERASE"/>
    <property type="match status" value="1"/>
</dbReference>
<gene>
    <name evidence="5" type="ORF">EJ05DRAFT_471892</name>
</gene>
<protein>
    <submittedName>
        <fullName evidence="5">Acyl-CoA N-acyltransferase</fullName>
    </submittedName>
</protein>
<reference evidence="5" key="1">
    <citation type="journal article" date="2020" name="Stud. Mycol.">
        <title>101 Dothideomycetes genomes: a test case for predicting lifestyles and emergence of pathogens.</title>
        <authorList>
            <person name="Haridas S."/>
            <person name="Albert R."/>
            <person name="Binder M."/>
            <person name="Bloem J."/>
            <person name="Labutti K."/>
            <person name="Salamov A."/>
            <person name="Andreopoulos B."/>
            <person name="Baker S."/>
            <person name="Barry K."/>
            <person name="Bills G."/>
            <person name="Bluhm B."/>
            <person name="Cannon C."/>
            <person name="Castanera R."/>
            <person name="Culley D."/>
            <person name="Daum C."/>
            <person name="Ezra D."/>
            <person name="Gonzalez J."/>
            <person name="Henrissat B."/>
            <person name="Kuo A."/>
            <person name="Liang C."/>
            <person name="Lipzen A."/>
            <person name="Lutzoni F."/>
            <person name="Magnuson J."/>
            <person name="Mondo S."/>
            <person name="Nolan M."/>
            <person name="Ohm R."/>
            <person name="Pangilinan J."/>
            <person name="Park H.-J."/>
            <person name="Ramirez L."/>
            <person name="Alfaro M."/>
            <person name="Sun H."/>
            <person name="Tritt A."/>
            <person name="Yoshinaga Y."/>
            <person name="Zwiers L.-H."/>
            <person name="Turgeon B."/>
            <person name="Goodwin S."/>
            <person name="Spatafora J."/>
            <person name="Crous P."/>
            <person name="Grigoriev I."/>
        </authorList>
    </citation>
    <scope>NUCLEOTIDE SEQUENCE</scope>
    <source>
        <strain evidence="5">CBS 121739</strain>
    </source>
</reference>
<feature type="domain" description="N-acetyltransferase" evidence="4">
    <location>
        <begin position="66"/>
        <end position="259"/>
    </location>
</feature>
<evidence type="ECO:0000313" key="6">
    <source>
        <dbReference type="Proteomes" id="UP000799437"/>
    </source>
</evidence>
<name>A0A6A6WL99_9PEZI</name>
<dbReference type="GeneID" id="54484112"/>
<dbReference type="InterPro" id="IPR051635">
    <property type="entry name" value="SNAT-like"/>
</dbReference>
<dbReference type="SUPFAM" id="SSF55729">
    <property type="entry name" value="Acyl-CoA N-acyltransferases (Nat)"/>
    <property type="match status" value="1"/>
</dbReference>
<keyword evidence="2 5" id="KW-0012">Acyltransferase</keyword>
<dbReference type="Gene3D" id="3.40.630.30">
    <property type="match status" value="1"/>
</dbReference>
<organism evidence="5 6">
    <name type="scientific">Pseudovirgaria hyperparasitica</name>
    <dbReference type="NCBI Taxonomy" id="470096"/>
    <lineage>
        <taxon>Eukaryota</taxon>
        <taxon>Fungi</taxon>
        <taxon>Dikarya</taxon>
        <taxon>Ascomycota</taxon>
        <taxon>Pezizomycotina</taxon>
        <taxon>Dothideomycetes</taxon>
        <taxon>Dothideomycetes incertae sedis</taxon>
        <taxon>Acrospermales</taxon>
        <taxon>Acrospermaceae</taxon>
        <taxon>Pseudovirgaria</taxon>
    </lineage>
</organism>
<feature type="compositionally biased region" description="Basic and acidic residues" evidence="3">
    <location>
        <begin position="1"/>
        <end position="12"/>
    </location>
</feature>
<accession>A0A6A6WL99</accession>
<dbReference type="AlphaFoldDB" id="A0A6A6WL99"/>
<feature type="region of interest" description="Disordered" evidence="3">
    <location>
        <begin position="1"/>
        <end position="34"/>
    </location>
</feature>
<dbReference type="InterPro" id="IPR016181">
    <property type="entry name" value="Acyl_CoA_acyltransferase"/>
</dbReference>
<dbReference type="PROSITE" id="PS51186">
    <property type="entry name" value="GNAT"/>
    <property type="match status" value="1"/>
</dbReference>
<dbReference type="Pfam" id="PF13673">
    <property type="entry name" value="Acetyltransf_10"/>
    <property type="match status" value="1"/>
</dbReference>
<sequence>MPRDLESEREIIENLPQLSREPDSGATPASASMSFRDIISGAPSAADKGYFFEPDENQSKRDELHPYVQTLNVTNVDSCVALEAAAFPPHEAATKEKFEYRFSVCGELSLGMFTATPTKDAPANLQKDATLHTASSTLIAHVVSTKTTNDVVSDEDMDLPKNWQTERHSMSKAGHKEEGRTIALHSLAVLPAYQKIGLGSTILKSYVQRMQNAEIADRIVLLAHDELVPFYEKHGFEKKGKSKATYGGGNWVDMVYEFPIDDSE</sequence>
<dbReference type="InterPro" id="IPR000182">
    <property type="entry name" value="GNAT_dom"/>
</dbReference>
<dbReference type="EMBL" id="ML996565">
    <property type="protein sequence ID" value="KAF2762926.1"/>
    <property type="molecule type" value="Genomic_DNA"/>
</dbReference>
<dbReference type="PANTHER" id="PTHR10908:SF0">
    <property type="entry name" value="SEROTONIN N-ACETYLTRANSFERASE"/>
    <property type="match status" value="1"/>
</dbReference>
<dbReference type="OrthoDB" id="30840at2759"/>
<proteinExistence type="predicted"/>
<dbReference type="Proteomes" id="UP000799437">
    <property type="component" value="Unassembled WGS sequence"/>
</dbReference>
<keyword evidence="1 5" id="KW-0808">Transferase</keyword>